<evidence type="ECO:0000313" key="8">
    <source>
        <dbReference type="EMBL" id="ACP24373.1"/>
    </source>
</evidence>
<accession>C3MI25</accession>
<dbReference type="KEGG" id="rhi:NGR_c05800"/>
<reference evidence="8 9" key="1">
    <citation type="journal article" date="2009" name="Appl. Environ. Microbiol.">
        <title>Rhizobium sp. strain NGR234 possesses a remarkable number of secretion systems.</title>
        <authorList>
            <person name="Schmeisser C."/>
            <person name="Liesegang H."/>
            <person name="Krysciak D."/>
            <person name="Bakkou N."/>
            <person name="Le Quere A."/>
            <person name="Wollherr A."/>
            <person name="Heinemeyer I."/>
            <person name="Morgenstern B."/>
            <person name="Pommerening-Roeser A."/>
            <person name="Flores M."/>
            <person name="Palacios R."/>
            <person name="Brenner S."/>
            <person name="Gottschalk G."/>
            <person name="Schmitz R.A."/>
            <person name="Broughton W.J."/>
            <person name="Perret X."/>
            <person name="Strittmatter A.W."/>
            <person name="Streit W.R."/>
        </authorList>
    </citation>
    <scope>NUCLEOTIDE SEQUENCE [LARGE SCALE GENOMIC DNA]</scope>
    <source>
        <strain evidence="9">NBRC 101917 / NGR234</strain>
    </source>
</reference>
<dbReference type="PATRIC" id="fig|394.7.peg.3394"/>
<gene>
    <name evidence="8" type="ordered locus">NGR_c05800</name>
</gene>
<evidence type="ECO:0000256" key="5">
    <source>
        <dbReference type="SAM" id="Coils"/>
    </source>
</evidence>
<dbReference type="SUPFAM" id="SSF103088">
    <property type="entry name" value="OmpA-like"/>
    <property type="match status" value="1"/>
</dbReference>
<dbReference type="EMBL" id="CP001389">
    <property type="protein sequence ID" value="ACP24373.1"/>
    <property type="molecule type" value="Genomic_DNA"/>
</dbReference>
<dbReference type="CDD" id="cd07185">
    <property type="entry name" value="OmpA_C-like"/>
    <property type="match status" value="1"/>
</dbReference>
<keyword evidence="2 4" id="KW-0472">Membrane</keyword>
<dbReference type="PROSITE" id="PS51123">
    <property type="entry name" value="OMPA_2"/>
    <property type="match status" value="1"/>
</dbReference>
<dbReference type="PRINTS" id="PR01021">
    <property type="entry name" value="OMPADOMAIN"/>
</dbReference>
<feature type="domain" description="OmpA-like" evidence="7">
    <location>
        <begin position="144"/>
        <end position="291"/>
    </location>
</feature>
<evidence type="ECO:0000256" key="1">
    <source>
        <dbReference type="ARBA" id="ARBA00004442"/>
    </source>
</evidence>
<comment type="subcellular location">
    <subcellularLocation>
        <location evidence="1">Cell outer membrane</location>
    </subcellularLocation>
</comment>
<feature type="coiled-coil region" evidence="5">
    <location>
        <begin position="54"/>
        <end position="102"/>
    </location>
</feature>
<evidence type="ECO:0000256" key="6">
    <source>
        <dbReference type="SAM" id="Phobius"/>
    </source>
</evidence>
<dbReference type="Proteomes" id="UP000001054">
    <property type="component" value="Chromosome"/>
</dbReference>
<dbReference type="InterPro" id="IPR036737">
    <property type="entry name" value="OmpA-like_sf"/>
</dbReference>
<evidence type="ECO:0000259" key="7">
    <source>
        <dbReference type="PROSITE" id="PS51123"/>
    </source>
</evidence>
<evidence type="ECO:0000256" key="2">
    <source>
        <dbReference type="ARBA" id="ARBA00023136"/>
    </source>
</evidence>
<keyword evidence="3" id="KW-0998">Cell outer membrane</keyword>
<organism evidence="8 9">
    <name type="scientific">Sinorhizobium fredii (strain NBRC 101917 / NGR234)</name>
    <dbReference type="NCBI Taxonomy" id="394"/>
    <lineage>
        <taxon>Bacteria</taxon>
        <taxon>Pseudomonadati</taxon>
        <taxon>Pseudomonadota</taxon>
        <taxon>Alphaproteobacteria</taxon>
        <taxon>Hyphomicrobiales</taxon>
        <taxon>Rhizobiaceae</taxon>
        <taxon>Sinorhizobium/Ensifer group</taxon>
        <taxon>Sinorhizobium</taxon>
    </lineage>
</organism>
<dbReference type="InterPro" id="IPR006664">
    <property type="entry name" value="OMP_bac"/>
</dbReference>
<keyword evidence="9" id="KW-1185">Reference proteome</keyword>
<protein>
    <submittedName>
        <fullName evidence="8">OmpA/MotB domain protein</fullName>
    </submittedName>
</protein>
<dbReference type="STRING" id="394.NGR_c05800"/>
<dbReference type="PANTHER" id="PTHR30329">
    <property type="entry name" value="STATOR ELEMENT OF FLAGELLAR MOTOR COMPLEX"/>
    <property type="match status" value="1"/>
</dbReference>
<keyword evidence="5" id="KW-0175">Coiled coil</keyword>
<feature type="transmembrane region" description="Helical" evidence="6">
    <location>
        <begin position="21"/>
        <end position="40"/>
    </location>
</feature>
<evidence type="ECO:0000313" key="9">
    <source>
        <dbReference type="Proteomes" id="UP000001054"/>
    </source>
</evidence>
<dbReference type="AlphaFoldDB" id="C3MI25"/>
<dbReference type="PANTHER" id="PTHR30329:SF21">
    <property type="entry name" value="LIPOPROTEIN YIAD-RELATED"/>
    <property type="match status" value="1"/>
</dbReference>
<evidence type="ECO:0000256" key="3">
    <source>
        <dbReference type="ARBA" id="ARBA00023237"/>
    </source>
</evidence>
<keyword evidence="6" id="KW-0812">Transmembrane</keyword>
<dbReference type="Pfam" id="PF00691">
    <property type="entry name" value="OmpA"/>
    <property type="match status" value="1"/>
</dbReference>
<dbReference type="InterPro" id="IPR006665">
    <property type="entry name" value="OmpA-like"/>
</dbReference>
<dbReference type="HOGENOM" id="CLU_016890_2_1_5"/>
<keyword evidence="6" id="KW-1133">Transmembrane helix</keyword>
<name>C3MI25_SINFN</name>
<evidence type="ECO:0000256" key="4">
    <source>
        <dbReference type="PROSITE-ProRule" id="PRU00473"/>
    </source>
</evidence>
<dbReference type="eggNOG" id="COG1360">
    <property type="taxonomic scope" value="Bacteria"/>
</dbReference>
<sequence>MRGRGGARRQEEEEESVFISMADMTISFLFILMILLAFFASQFNVSDTVPRPLYDSLKDEKDRIQRDIDAIAEIVEANGRPVVTATREMKDELERLRKLLNTPEKANKMEVYNSAVADARKNLLTSLKSEINSRIPGVNVAVSANYDALQFAGDGLFDSGKEVPTTVGAVRMRQIAEVLDQNLGCYSLGSRRAFTENCNPAFALIDSLQVEGHTDSVGSEVLNMDLSAKRAASIYALMIEQKPDLVLYQNRDEQPVLSVAGFGKGRPIQQNETESGRDANRRIDLRFIMVVPSKETDIADIRRALSGEP</sequence>
<dbReference type="OrthoDB" id="5525824at2"/>
<proteinExistence type="predicted"/>
<dbReference type="Gene3D" id="3.30.1330.60">
    <property type="entry name" value="OmpA-like domain"/>
    <property type="match status" value="1"/>
</dbReference>
<dbReference type="GO" id="GO:0009279">
    <property type="term" value="C:cell outer membrane"/>
    <property type="evidence" value="ECO:0007669"/>
    <property type="project" value="UniProtKB-SubCell"/>
</dbReference>
<dbReference type="InterPro" id="IPR050330">
    <property type="entry name" value="Bact_OuterMem_StrucFunc"/>
</dbReference>